<reference evidence="4" key="1">
    <citation type="submission" date="2023-10" db="EMBL/GenBank/DDBJ databases">
        <title>Whole Genome based description of the genera Actinobaculum and Actinotignum reveals a complex phylogenetic relationship within the species included in the genus Actinotignum.</title>
        <authorList>
            <person name="Jensen C.S."/>
            <person name="Dargis R."/>
            <person name="Kemp M."/>
            <person name="Christensen J.J."/>
        </authorList>
    </citation>
    <scope>NUCLEOTIDE SEQUENCE</scope>
    <source>
        <strain evidence="4">SLA_B511</strain>
    </source>
</reference>
<evidence type="ECO:0000313" key="5">
    <source>
        <dbReference type="Proteomes" id="UP001281731"/>
    </source>
</evidence>
<proteinExistence type="inferred from homology"/>
<evidence type="ECO:0000256" key="1">
    <source>
        <dbReference type="ARBA" id="ARBA00007177"/>
    </source>
</evidence>
<dbReference type="GO" id="GO:0016151">
    <property type="term" value="F:nickel cation binding"/>
    <property type="evidence" value="ECO:0007669"/>
    <property type="project" value="UniProtKB-UniRule"/>
</dbReference>
<organism evidence="4 5">
    <name type="scientific">Actinotignum urinale</name>
    <dbReference type="NCBI Taxonomy" id="190146"/>
    <lineage>
        <taxon>Bacteria</taxon>
        <taxon>Bacillati</taxon>
        <taxon>Actinomycetota</taxon>
        <taxon>Actinomycetes</taxon>
        <taxon>Actinomycetales</taxon>
        <taxon>Actinomycetaceae</taxon>
        <taxon>Actinotignum</taxon>
    </lineage>
</organism>
<comment type="similarity">
    <text evidence="1 3">Belongs to the UreD family.</text>
</comment>
<keyword evidence="3" id="KW-0963">Cytoplasm</keyword>
<protein>
    <recommendedName>
        <fullName evidence="3">Urease accessory protein UreD</fullName>
    </recommendedName>
</protein>
<evidence type="ECO:0000256" key="2">
    <source>
        <dbReference type="ARBA" id="ARBA00023186"/>
    </source>
</evidence>
<accession>A0AAW9I089</accession>
<evidence type="ECO:0000313" key="4">
    <source>
        <dbReference type="EMBL" id="MDY5155501.1"/>
    </source>
</evidence>
<comment type="subcellular location">
    <subcellularLocation>
        <location evidence="3">Cytoplasm</location>
    </subcellularLocation>
</comment>
<dbReference type="Proteomes" id="UP001281731">
    <property type="component" value="Unassembled WGS sequence"/>
</dbReference>
<evidence type="ECO:0000256" key="3">
    <source>
        <dbReference type="HAMAP-Rule" id="MF_01384"/>
    </source>
</evidence>
<dbReference type="PANTHER" id="PTHR33643:SF1">
    <property type="entry name" value="UREASE ACCESSORY PROTEIN D"/>
    <property type="match status" value="1"/>
</dbReference>
<comment type="caution">
    <text evidence="4">The sequence shown here is derived from an EMBL/GenBank/DDBJ whole genome shotgun (WGS) entry which is preliminary data.</text>
</comment>
<dbReference type="Pfam" id="PF01774">
    <property type="entry name" value="UreD"/>
    <property type="match status" value="1"/>
</dbReference>
<dbReference type="GO" id="GO:0005737">
    <property type="term" value="C:cytoplasm"/>
    <property type="evidence" value="ECO:0007669"/>
    <property type="project" value="UniProtKB-SubCell"/>
</dbReference>
<dbReference type="HAMAP" id="MF_01384">
    <property type="entry name" value="UreD"/>
    <property type="match status" value="1"/>
</dbReference>
<dbReference type="EMBL" id="JAWNGC010000009">
    <property type="protein sequence ID" value="MDY5155501.1"/>
    <property type="molecule type" value="Genomic_DNA"/>
</dbReference>
<dbReference type="RefSeq" id="WP_022866869.1">
    <property type="nucleotide sequence ID" value="NZ_CAMYCL010000004.1"/>
</dbReference>
<keyword evidence="3" id="KW-0996">Nickel insertion</keyword>
<dbReference type="InterPro" id="IPR002669">
    <property type="entry name" value="UreD"/>
</dbReference>
<sequence length="338" mass="37259">MSAEQEKKLTVAQRHAGARLSTARQIAGEEAGQDAYLDAIRETPGMPDGDLPTGYHALRDHMGILRLRVGVRAGKSIATEQYHRGAMKIIRPHYLDDSGQVYYTLVLPGGGYLGGDDYHMNIAVDPEASLLLSGQAATKVYRTPGDYAQQDMNIILGENAVFEYIPDQLIMYRGASYRQHMQVNMHPSASFLTAEIITPGWSPEGSDFSYDECTVRTAVSFNGEIKVVDVFCVRPKDETTAGDQLLLREENTHIATLTAIDQRIDENMVKHIRDIMNTYVDTAPEPVICGVSSTPNVNGLSIRALGTRTEDLYGLIIAIASELRGLLRGQGKIVLRKY</sequence>
<keyword evidence="2 3" id="KW-0143">Chaperone</keyword>
<name>A0AAW9I089_9ACTO</name>
<gene>
    <name evidence="3" type="primary">ureD</name>
    <name evidence="4" type="ORF">R6G80_07185</name>
</gene>
<comment type="subunit">
    <text evidence="3">UreD, UreF and UreG form a complex that acts as a GTP-hydrolysis-dependent molecular chaperone, activating the urease apoprotein by helping to assemble the nickel containing metallocenter of UreC. The UreE protein probably delivers the nickel.</text>
</comment>
<dbReference type="AlphaFoldDB" id="A0AAW9I089"/>
<dbReference type="PANTHER" id="PTHR33643">
    <property type="entry name" value="UREASE ACCESSORY PROTEIN D"/>
    <property type="match status" value="1"/>
</dbReference>
<comment type="function">
    <text evidence="3">Required for maturation of urease via the functional incorporation of the urease nickel metallocenter.</text>
</comment>